<feature type="compositionally biased region" description="Basic and acidic residues" evidence="1">
    <location>
        <begin position="45"/>
        <end position="67"/>
    </location>
</feature>
<evidence type="ECO:0000313" key="3">
    <source>
        <dbReference type="Proteomes" id="UP000324800"/>
    </source>
</evidence>
<accession>A0A5J4UUN3</accession>
<evidence type="ECO:0000313" key="2">
    <source>
        <dbReference type="EMBL" id="KAA6373455.1"/>
    </source>
</evidence>
<sequence length="226" mass="25863">MSQTNLSKNIPSSGISNSKQIQVQRSNANIISNLLILNGQLNENSNKDNNNKDNEDKYGNNKENVKDKKFRSVTPVAPSKSNSNQSKNEKKKENKKDIDEQDPIPQYPTPTPYSQTPILPIRACSRENHDRRALNQNIVQKGKSNPPPTIQNLSMSISNINQINEYVKEKEYNSKDNQKITYRKKEKKEQVLINEEIDMDSASKHERRRSKGSQKDEDPEKEKGKA</sequence>
<proteinExistence type="predicted"/>
<gene>
    <name evidence="2" type="ORF">EZS28_031018</name>
</gene>
<organism evidence="2 3">
    <name type="scientific">Streblomastix strix</name>
    <dbReference type="NCBI Taxonomy" id="222440"/>
    <lineage>
        <taxon>Eukaryota</taxon>
        <taxon>Metamonada</taxon>
        <taxon>Preaxostyla</taxon>
        <taxon>Oxymonadida</taxon>
        <taxon>Streblomastigidae</taxon>
        <taxon>Streblomastix</taxon>
    </lineage>
</organism>
<feature type="region of interest" description="Disordered" evidence="1">
    <location>
        <begin position="41"/>
        <end position="117"/>
    </location>
</feature>
<dbReference type="Proteomes" id="UP000324800">
    <property type="component" value="Unassembled WGS sequence"/>
</dbReference>
<evidence type="ECO:0000256" key="1">
    <source>
        <dbReference type="SAM" id="MobiDB-lite"/>
    </source>
</evidence>
<comment type="caution">
    <text evidence="2">The sequence shown here is derived from an EMBL/GenBank/DDBJ whole genome shotgun (WGS) entry which is preliminary data.</text>
</comment>
<dbReference type="EMBL" id="SNRW01012738">
    <property type="protein sequence ID" value="KAA6373455.1"/>
    <property type="molecule type" value="Genomic_DNA"/>
</dbReference>
<dbReference type="AlphaFoldDB" id="A0A5J4UUN3"/>
<feature type="compositionally biased region" description="Basic and acidic residues" evidence="1">
    <location>
        <begin position="87"/>
        <end position="98"/>
    </location>
</feature>
<reference evidence="2 3" key="1">
    <citation type="submission" date="2019-03" db="EMBL/GenBank/DDBJ databases">
        <title>Single cell metagenomics reveals metabolic interactions within the superorganism composed of flagellate Streblomastix strix and complex community of Bacteroidetes bacteria on its surface.</title>
        <authorList>
            <person name="Treitli S.C."/>
            <person name="Kolisko M."/>
            <person name="Husnik F."/>
            <person name="Keeling P."/>
            <person name="Hampl V."/>
        </authorList>
    </citation>
    <scope>NUCLEOTIDE SEQUENCE [LARGE SCALE GENOMIC DNA]</scope>
    <source>
        <strain evidence="2">ST1C</strain>
    </source>
</reference>
<protein>
    <submittedName>
        <fullName evidence="2">Uncharacterized protein</fullName>
    </submittedName>
</protein>
<feature type="compositionally biased region" description="Basic and acidic residues" evidence="1">
    <location>
        <begin position="213"/>
        <end position="226"/>
    </location>
</feature>
<name>A0A5J4UUN3_9EUKA</name>
<feature type="region of interest" description="Disordered" evidence="1">
    <location>
        <begin position="174"/>
        <end position="226"/>
    </location>
</feature>